<accession>A0A0E2BDV1</accession>
<dbReference type="Proteomes" id="UP000006329">
    <property type="component" value="Unassembled WGS sequence"/>
</dbReference>
<organism evidence="1 2">
    <name type="scientific">Leptospira santarosai str. MOR084</name>
    <dbReference type="NCBI Taxonomy" id="1049984"/>
    <lineage>
        <taxon>Bacteria</taxon>
        <taxon>Pseudomonadati</taxon>
        <taxon>Spirochaetota</taxon>
        <taxon>Spirochaetia</taxon>
        <taxon>Leptospirales</taxon>
        <taxon>Leptospiraceae</taxon>
        <taxon>Leptospira</taxon>
    </lineage>
</organism>
<evidence type="ECO:0000313" key="1">
    <source>
        <dbReference type="EMBL" id="EKO33465.1"/>
    </source>
</evidence>
<evidence type="ECO:0000313" key="2">
    <source>
        <dbReference type="Proteomes" id="UP000006329"/>
    </source>
</evidence>
<dbReference type="EMBL" id="AHON02000051">
    <property type="protein sequence ID" value="EKO33465.1"/>
    <property type="molecule type" value="Genomic_DNA"/>
</dbReference>
<proteinExistence type="predicted"/>
<name>A0A0E2BDV1_9LEPT</name>
<gene>
    <name evidence="1" type="ORF">LEP1GSC179_2508</name>
</gene>
<keyword evidence="2" id="KW-1185">Reference proteome</keyword>
<protein>
    <submittedName>
        <fullName evidence="1">Uncharacterized protein</fullName>
    </submittedName>
</protein>
<dbReference type="AlphaFoldDB" id="A0A0E2BDV1"/>
<sequence>MNKLTVFADNAIGLERVKFQIGLLNLVFDFRRFALYQS</sequence>
<reference evidence="1" key="1">
    <citation type="submission" date="2012-10" db="EMBL/GenBank/DDBJ databases">
        <authorList>
            <person name="Harkins D.M."/>
            <person name="Durkin A.S."/>
            <person name="Brinkac L.M."/>
            <person name="Haft D.H."/>
            <person name="Selengut J.D."/>
            <person name="Sanka R."/>
            <person name="DePew J."/>
            <person name="Purushe J."/>
            <person name="Matthias M.A."/>
            <person name="Vinetz J.M."/>
            <person name="Sutton G.G."/>
            <person name="Nierman W.C."/>
            <person name="Fouts D.E."/>
        </authorList>
    </citation>
    <scope>NUCLEOTIDE SEQUENCE [LARGE SCALE GENOMIC DNA]</scope>
    <source>
        <strain evidence="1">MOR084</strain>
    </source>
</reference>
<comment type="caution">
    <text evidence="1">The sequence shown here is derived from an EMBL/GenBank/DDBJ whole genome shotgun (WGS) entry which is preliminary data.</text>
</comment>